<reference evidence="4" key="1">
    <citation type="submission" date="2014-08" db="EMBL/GenBank/DDBJ databases">
        <authorList>
            <person name="Falentin Helene"/>
        </authorList>
    </citation>
    <scope>NUCLEOTIDE SEQUENCE</scope>
</reference>
<gene>
    <name evidence="4" type="primary">menE1</name>
    <name evidence="4" type="ORF">PFCIRM138_06565</name>
</gene>
<name>A0A0B7NYN0_PROFF</name>
<organism evidence="4">
    <name type="scientific">Propionibacterium freudenreichii subsp. freudenreichii</name>
    <dbReference type="NCBI Taxonomy" id="66712"/>
    <lineage>
        <taxon>Bacteria</taxon>
        <taxon>Bacillati</taxon>
        <taxon>Actinomycetota</taxon>
        <taxon>Actinomycetes</taxon>
        <taxon>Propionibacteriales</taxon>
        <taxon>Propionibacteriaceae</taxon>
        <taxon>Propionibacterium</taxon>
    </lineage>
</organism>
<dbReference type="Gene3D" id="3.40.50.12780">
    <property type="entry name" value="N-terminal domain of ligase-like"/>
    <property type="match status" value="1"/>
</dbReference>
<evidence type="ECO:0000259" key="3">
    <source>
        <dbReference type="Pfam" id="PF00501"/>
    </source>
</evidence>
<dbReference type="InterPro" id="IPR042099">
    <property type="entry name" value="ANL_N_sf"/>
</dbReference>
<dbReference type="AlphaFoldDB" id="A0A0B7NYN0"/>
<comment type="similarity">
    <text evidence="1">Belongs to the ATP-dependent AMP-binding enzyme family.</text>
</comment>
<accession>A0A0B7NYN0</accession>
<dbReference type="PANTHER" id="PTHR43201:SF5">
    <property type="entry name" value="MEDIUM-CHAIN ACYL-COA LIGASE ACSF2, MITOCHONDRIAL"/>
    <property type="match status" value="1"/>
</dbReference>
<feature type="domain" description="AMP-dependent synthetase/ligase" evidence="3">
    <location>
        <begin position="38"/>
        <end position="204"/>
    </location>
</feature>
<dbReference type="GO" id="GO:0006631">
    <property type="term" value="P:fatty acid metabolic process"/>
    <property type="evidence" value="ECO:0007669"/>
    <property type="project" value="TreeGrafter"/>
</dbReference>
<dbReference type="EMBL" id="LM676401">
    <property type="protein sequence ID" value="CEP26319.1"/>
    <property type="molecule type" value="Genomic_DNA"/>
</dbReference>
<dbReference type="InterPro" id="IPR045851">
    <property type="entry name" value="AMP-bd_C_sf"/>
</dbReference>
<dbReference type="GO" id="GO:0031956">
    <property type="term" value="F:medium-chain fatty acid-CoA ligase activity"/>
    <property type="evidence" value="ECO:0007669"/>
    <property type="project" value="TreeGrafter"/>
</dbReference>
<dbReference type="GO" id="GO:0008756">
    <property type="term" value="F:o-succinylbenzoate-CoA ligase activity"/>
    <property type="evidence" value="ECO:0007669"/>
    <property type="project" value="UniProtKB-EC"/>
</dbReference>
<protein>
    <submittedName>
        <fullName evidence="4">O-succinylbenzoate-CoA ligase</fullName>
        <ecNumber evidence="4">6.2.1.26</ecNumber>
    </submittedName>
</protein>
<dbReference type="InterPro" id="IPR000873">
    <property type="entry name" value="AMP-dep_synth/lig_dom"/>
</dbReference>
<evidence type="ECO:0000256" key="2">
    <source>
        <dbReference type="ARBA" id="ARBA00022598"/>
    </source>
</evidence>
<dbReference type="Pfam" id="PF00501">
    <property type="entry name" value="AMP-binding"/>
    <property type="match status" value="1"/>
</dbReference>
<proteinExistence type="inferred from homology"/>
<dbReference type="SUPFAM" id="SSF56801">
    <property type="entry name" value="Acetyl-CoA synthetase-like"/>
    <property type="match status" value="1"/>
</dbReference>
<sequence>MNTSVIDTGPVCVLGEGPGVVHQFWQAHRRGRLIGLRTSGTTTGAGRVIVRSTDSWVDSLDAVAQRCALTPHDRIWIPGPMGSTMNLFAACLAVHNGVEWSSDKPECATIWQLTPARLSSLLDAGLPRSQRLREVIVAGDSLSRGLRDRATTRGINVVHYYGAAEMSMIAMGSCRDDLELFDKVEVRTTDGTIWVRSPWLAQGYLRAAADAPRRSGALTPLRRGDDGFVTVGDRGALDGRRLIVEGRDGAVTTAGQTVLLAPLLERLRHRAQGELFLLGLPHAALGQVLTAVVTRRDDLGPVRAWAREHLTGADRPRRWQWVAHPPLTLSGKVDLRALALDLAGPADRPDAP</sequence>
<dbReference type="Gene3D" id="3.30.300.30">
    <property type="match status" value="1"/>
</dbReference>
<evidence type="ECO:0000313" key="4">
    <source>
        <dbReference type="EMBL" id="CEP26319.1"/>
    </source>
</evidence>
<evidence type="ECO:0000256" key="1">
    <source>
        <dbReference type="ARBA" id="ARBA00006432"/>
    </source>
</evidence>
<dbReference type="EC" id="6.2.1.26" evidence="4"/>
<keyword evidence="2 4" id="KW-0436">Ligase</keyword>
<dbReference type="PANTHER" id="PTHR43201">
    <property type="entry name" value="ACYL-COA SYNTHETASE"/>
    <property type="match status" value="1"/>
</dbReference>